<dbReference type="AlphaFoldDB" id="L5JTQ5"/>
<evidence type="ECO:0000256" key="12">
    <source>
        <dbReference type="ARBA" id="ARBA00023293"/>
    </source>
</evidence>
<dbReference type="InterPro" id="IPR001170">
    <property type="entry name" value="ANPR/GUC"/>
</dbReference>
<feature type="compositionally biased region" description="Low complexity" evidence="13">
    <location>
        <begin position="464"/>
        <end position="474"/>
    </location>
</feature>
<evidence type="ECO:0000256" key="10">
    <source>
        <dbReference type="ARBA" id="ARBA00023180"/>
    </source>
</evidence>
<dbReference type="SUPFAM" id="SSF53822">
    <property type="entry name" value="Periplasmic binding protein-like I"/>
    <property type="match status" value="1"/>
</dbReference>
<keyword evidence="4" id="KW-0732">Signal</keyword>
<dbReference type="GO" id="GO:0005524">
    <property type="term" value="F:ATP binding"/>
    <property type="evidence" value="ECO:0007669"/>
    <property type="project" value="InterPro"/>
</dbReference>
<dbReference type="InterPro" id="IPR001828">
    <property type="entry name" value="ANF_lig-bd_rcpt"/>
</dbReference>
<dbReference type="Pfam" id="PF07714">
    <property type="entry name" value="PK_Tyr_Ser-Thr"/>
    <property type="match status" value="1"/>
</dbReference>
<evidence type="ECO:0000256" key="6">
    <source>
        <dbReference type="ARBA" id="ARBA00022989"/>
    </source>
</evidence>
<dbReference type="STRING" id="9402.L5JTQ5"/>
<dbReference type="GO" id="GO:0001653">
    <property type="term" value="F:peptide receptor activity"/>
    <property type="evidence" value="ECO:0007669"/>
    <property type="project" value="TreeGrafter"/>
</dbReference>
<dbReference type="GO" id="GO:0004383">
    <property type="term" value="F:guanylate cyclase activity"/>
    <property type="evidence" value="ECO:0007669"/>
    <property type="project" value="UniProtKB-EC"/>
</dbReference>
<dbReference type="CDD" id="cd14042">
    <property type="entry name" value="PK_GC-A_B"/>
    <property type="match status" value="1"/>
</dbReference>
<dbReference type="FunFam" id="3.40.50.2300:FF:000371">
    <property type="entry name" value="Guanylate cyclase"/>
    <property type="match status" value="1"/>
</dbReference>
<evidence type="ECO:0000313" key="15">
    <source>
        <dbReference type="EMBL" id="ELK02844.1"/>
    </source>
</evidence>
<dbReference type="InParanoid" id="L5JTQ5"/>
<evidence type="ECO:0000256" key="1">
    <source>
        <dbReference type="ARBA" id="ARBA00004479"/>
    </source>
</evidence>
<comment type="subcellular location">
    <subcellularLocation>
        <location evidence="1">Membrane</location>
        <topology evidence="1">Single-pass type I membrane protein</topology>
    </subcellularLocation>
</comment>
<evidence type="ECO:0000256" key="5">
    <source>
        <dbReference type="ARBA" id="ARBA00022741"/>
    </source>
</evidence>
<dbReference type="SUPFAM" id="SSF56112">
    <property type="entry name" value="Protein kinase-like (PK-like)"/>
    <property type="match status" value="1"/>
</dbReference>
<evidence type="ECO:0000259" key="14">
    <source>
        <dbReference type="PROSITE" id="PS50011"/>
    </source>
</evidence>
<dbReference type="EC" id="4.6.1.2" evidence="2"/>
<keyword evidence="12" id="KW-0141">cGMP biosynthesis</keyword>
<gene>
    <name evidence="15" type="ORF">PAL_GLEAN10005486</name>
</gene>
<keyword evidence="10" id="KW-0325">Glycoprotein</keyword>
<dbReference type="PANTHER" id="PTHR11920:SF300">
    <property type="entry name" value="ATRIAL NATRIURETIC PEPTIDE RECEPTOR 1"/>
    <property type="match status" value="1"/>
</dbReference>
<dbReference type="Pfam" id="PF01094">
    <property type="entry name" value="ANF_receptor"/>
    <property type="match status" value="1"/>
</dbReference>
<dbReference type="Gene3D" id="3.40.50.2300">
    <property type="match status" value="2"/>
</dbReference>
<dbReference type="FunFam" id="3.30.200.20:FF:001106">
    <property type="entry name" value="Guanylate cyclase"/>
    <property type="match status" value="1"/>
</dbReference>
<dbReference type="GO" id="GO:0004016">
    <property type="term" value="F:adenylate cyclase activity"/>
    <property type="evidence" value="ECO:0007669"/>
    <property type="project" value="TreeGrafter"/>
</dbReference>
<dbReference type="GO" id="GO:0005886">
    <property type="term" value="C:plasma membrane"/>
    <property type="evidence" value="ECO:0007669"/>
    <property type="project" value="TreeGrafter"/>
</dbReference>
<feature type="domain" description="Protein kinase" evidence="14">
    <location>
        <begin position="236"/>
        <end position="542"/>
    </location>
</feature>
<feature type="compositionally biased region" description="Polar residues" evidence="13">
    <location>
        <begin position="531"/>
        <end position="547"/>
    </location>
</feature>
<dbReference type="GO" id="GO:0007168">
    <property type="term" value="P:receptor guanylyl cyclase signaling pathway"/>
    <property type="evidence" value="ECO:0007669"/>
    <property type="project" value="TreeGrafter"/>
</dbReference>
<organism evidence="15 16">
    <name type="scientific">Pteropus alecto</name>
    <name type="common">Black flying fox</name>
    <dbReference type="NCBI Taxonomy" id="9402"/>
    <lineage>
        <taxon>Eukaryota</taxon>
        <taxon>Metazoa</taxon>
        <taxon>Chordata</taxon>
        <taxon>Craniata</taxon>
        <taxon>Vertebrata</taxon>
        <taxon>Euteleostomi</taxon>
        <taxon>Mammalia</taxon>
        <taxon>Eutheria</taxon>
        <taxon>Laurasiatheria</taxon>
        <taxon>Chiroptera</taxon>
        <taxon>Yinpterochiroptera</taxon>
        <taxon>Pteropodoidea</taxon>
        <taxon>Pteropodidae</taxon>
        <taxon>Pteropodinae</taxon>
        <taxon>Pteropus</taxon>
    </lineage>
</organism>
<keyword evidence="8" id="KW-0472">Membrane</keyword>
<evidence type="ECO:0000256" key="8">
    <source>
        <dbReference type="ARBA" id="ARBA00023136"/>
    </source>
</evidence>
<dbReference type="eggNOG" id="KOG1023">
    <property type="taxonomic scope" value="Eukaryota"/>
</dbReference>
<keyword evidence="16" id="KW-1185">Reference proteome</keyword>
<keyword evidence="6" id="KW-1133">Transmembrane helix</keyword>
<evidence type="ECO:0000256" key="7">
    <source>
        <dbReference type="ARBA" id="ARBA00023134"/>
    </source>
</evidence>
<reference evidence="16" key="1">
    <citation type="journal article" date="2013" name="Science">
        <title>Comparative analysis of bat genomes provides insight into the evolution of flight and immunity.</title>
        <authorList>
            <person name="Zhang G."/>
            <person name="Cowled C."/>
            <person name="Shi Z."/>
            <person name="Huang Z."/>
            <person name="Bishop-Lilly K.A."/>
            <person name="Fang X."/>
            <person name="Wynne J.W."/>
            <person name="Xiong Z."/>
            <person name="Baker M.L."/>
            <person name="Zhao W."/>
            <person name="Tachedjian M."/>
            <person name="Zhu Y."/>
            <person name="Zhou P."/>
            <person name="Jiang X."/>
            <person name="Ng J."/>
            <person name="Yang L."/>
            <person name="Wu L."/>
            <person name="Xiao J."/>
            <person name="Feng Y."/>
            <person name="Chen Y."/>
            <person name="Sun X."/>
            <person name="Zhang Y."/>
            <person name="Marsh G.A."/>
            <person name="Crameri G."/>
            <person name="Broder C.C."/>
            <person name="Frey K.G."/>
            <person name="Wang L.F."/>
            <person name="Wang J."/>
        </authorList>
    </citation>
    <scope>NUCLEOTIDE SEQUENCE [LARGE SCALE GENOMIC DNA]</scope>
</reference>
<evidence type="ECO:0000256" key="13">
    <source>
        <dbReference type="SAM" id="MobiDB-lite"/>
    </source>
</evidence>
<evidence type="ECO:0000256" key="11">
    <source>
        <dbReference type="ARBA" id="ARBA00023239"/>
    </source>
</evidence>
<dbReference type="InterPro" id="IPR011009">
    <property type="entry name" value="Kinase-like_dom_sf"/>
</dbReference>
<sequence>MLLAAEAGLSGEDYVFFHLDLFGQSLQGAHGLTPRRPWERGDGQDVSAHKAFQVNTIPASFHDGLLLYVQAVTETLAHGGTVTDGEAITQRMWNRSFQGVAGYLKIDSNGDRETDFSLWDMDPETGAFRVVLNYNGTSEELVAVSGHQLNWPLGFPPPDIPRCGFDNEDPACNQAHFSTLEALALVGSLSLLSILLISIFIYRKMQLEKELASELWRVRWEDLQPSSLERHLRSAGSRLTLSGRGSNYGSLLTTEGQFQVFAKTAYYKGNLVVVKRVNRKRIELTRRVLFELKHMRDVQNEHLTRFVGACTDPPNICILTEYCPRGSLQDILENESITLDWMFRYSLTNDIVKGMLFLHNGSICSHGNLKSSNCVVDGRFVLKITDYGLESFRDPEPEQGHTLYAKKLWTAPELLRMASPPVRGSQAGDVYSFGIILQEIALRSGVFHLEGLDLSPKGERAVLSPTAAAGSASPSPSPSDRDPRKRHHTFLWIARPPPIAASDPSRLARVPVGLASPIPRRPLTRPAATAIASQAPSQHRTTRLSNSHLPLVPAPPPAPPPHTLPAQPPTVPSLLCREDGASRLCCSLSARHRSPPTPDASPPSVPSWGFASWPPRPGASRRNADPARAAAAPHRSRCLWRPVRPHCVPPG</sequence>
<keyword evidence="3" id="KW-0812">Transmembrane</keyword>
<proteinExistence type="predicted"/>
<dbReference type="InterPro" id="IPR050401">
    <property type="entry name" value="Cyclic_nucleotide_synthase"/>
</dbReference>
<dbReference type="PANTHER" id="PTHR11920">
    <property type="entry name" value="GUANYLYL CYCLASE"/>
    <property type="match status" value="1"/>
</dbReference>
<evidence type="ECO:0000256" key="4">
    <source>
        <dbReference type="ARBA" id="ARBA00022729"/>
    </source>
</evidence>
<evidence type="ECO:0000313" key="16">
    <source>
        <dbReference type="Proteomes" id="UP000010552"/>
    </source>
</evidence>
<dbReference type="InterPro" id="IPR001245">
    <property type="entry name" value="Ser-Thr/Tyr_kinase_cat_dom"/>
</dbReference>
<accession>L5JTQ5</accession>
<feature type="compositionally biased region" description="Pro residues" evidence="13">
    <location>
        <begin position="552"/>
        <end position="571"/>
    </location>
</feature>
<feature type="region of interest" description="Disordered" evidence="13">
    <location>
        <begin position="518"/>
        <end position="574"/>
    </location>
</feature>
<dbReference type="GO" id="GO:0005525">
    <property type="term" value="F:GTP binding"/>
    <property type="evidence" value="ECO:0007669"/>
    <property type="project" value="UniProtKB-KW"/>
</dbReference>
<dbReference type="PRINTS" id="PR00255">
    <property type="entry name" value="NATPEPTIDER"/>
</dbReference>
<evidence type="ECO:0000256" key="3">
    <source>
        <dbReference type="ARBA" id="ARBA00022692"/>
    </source>
</evidence>
<protein>
    <recommendedName>
        <fullName evidence="2">guanylate cyclase</fullName>
        <ecNumber evidence="2">4.6.1.2</ecNumber>
    </recommendedName>
</protein>
<keyword evidence="11" id="KW-0456">Lyase</keyword>
<dbReference type="InterPro" id="IPR028082">
    <property type="entry name" value="Peripla_BP_I"/>
</dbReference>
<feature type="region of interest" description="Disordered" evidence="13">
    <location>
        <begin position="464"/>
        <end position="485"/>
    </location>
</feature>
<dbReference type="EMBL" id="KB031119">
    <property type="protein sequence ID" value="ELK02844.1"/>
    <property type="molecule type" value="Genomic_DNA"/>
</dbReference>
<evidence type="ECO:0000256" key="9">
    <source>
        <dbReference type="ARBA" id="ARBA00023170"/>
    </source>
</evidence>
<feature type="compositionally biased region" description="Pro residues" evidence="13">
    <location>
        <begin position="595"/>
        <end position="605"/>
    </location>
</feature>
<dbReference type="Proteomes" id="UP000010552">
    <property type="component" value="Unassembled WGS sequence"/>
</dbReference>
<keyword evidence="9 15" id="KW-0675">Receptor</keyword>
<dbReference type="Gene3D" id="1.10.510.10">
    <property type="entry name" value="Transferase(Phosphotransferase) domain 1"/>
    <property type="match status" value="1"/>
</dbReference>
<evidence type="ECO:0000256" key="2">
    <source>
        <dbReference type="ARBA" id="ARBA00012202"/>
    </source>
</evidence>
<dbReference type="InterPro" id="IPR000719">
    <property type="entry name" value="Prot_kinase_dom"/>
</dbReference>
<name>L5JTQ5_PTEAL</name>
<keyword evidence="7" id="KW-0342">GTP-binding</keyword>
<feature type="region of interest" description="Disordered" evidence="13">
    <location>
        <begin position="591"/>
        <end position="635"/>
    </location>
</feature>
<dbReference type="PROSITE" id="PS50011">
    <property type="entry name" value="PROTEIN_KINASE_DOM"/>
    <property type="match status" value="1"/>
</dbReference>
<dbReference type="GO" id="GO:0004672">
    <property type="term" value="F:protein kinase activity"/>
    <property type="evidence" value="ECO:0007669"/>
    <property type="project" value="InterPro"/>
</dbReference>
<keyword evidence="5" id="KW-0547">Nucleotide-binding</keyword>